<evidence type="ECO:0000313" key="3">
    <source>
        <dbReference type="Proteomes" id="UP000317243"/>
    </source>
</evidence>
<dbReference type="Gene3D" id="3.40.50.10610">
    <property type="entry name" value="ABC-type transport auxiliary lipoprotein component"/>
    <property type="match status" value="1"/>
</dbReference>
<accession>A0A5C5X4C0</accession>
<feature type="chain" id="PRO_5022714933" evidence="1">
    <location>
        <begin position="20"/>
        <end position="336"/>
    </location>
</feature>
<dbReference type="AlphaFoldDB" id="A0A5C5X4C0"/>
<keyword evidence="1" id="KW-0732">Signal</keyword>
<comment type="caution">
    <text evidence="2">The sequence shown here is derived from an EMBL/GenBank/DDBJ whole genome shotgun (WGS) entry which is preliminary data.</text>
</comment>
<dbReference type="OrthoDB" id="262356at2"/>
<organism evidence="2 3">
    <name type="scientific">Thalassoglobus neptunius</name>
    <dbReference type="NCBI Taxonomy" id="1938619"/>
    <lineage>
        <taxon>Bacteria</taxon>
        <taxon>Pseudomonadati</taxon>
        <taxon>Planctomycetota</taxon>
        <taxon>Planctomycetia</taxon>
        <taxon>Planctomycetales</taxon>
        <taxon>Planctomycetaceae</taxon>
        <taxon>Thalassoglobus</taxon>
    </lineage>
</organism>
<dbReference type="Pfam" id="PF03783">
    <property type="entry name" value="CsgG"/>
    <property type="match status" value="1"/>
</dbReference>
<evidence type="ECO:0000256" key="1">
    <source>
        <dbReference type="SAM" id="SignalP"/>
    </source>
</evidence>
<dbReference type="Proteomes" id="UP000317243">
    <property type="component" value="Unassembled WGS sequence"/>
</dbReference>
<dbReference type="InterPro" id="IPR011990">
    <property type="entry name" value="TPR-like_helical_dom_sf"/>
</dbReference>
<name>A0A5C5X4C0_9PLAN</name>
<sequence precursor="true">MKSAILFLILAISTGCSHTAVVHCWEPAEIEVSGMHRIVVTDFVGDKGQGIAGSLSALLHDNEFYTIVDPSELQSKIVSVEYQDRPSMDDLISSARTAGVDGIIFGEVIEYDCNDQVLRSSELNLITQDSIDDNLFDNTQFDAQTNESLLREGSVTLSFRLVEVETGEVLAARSVNRNFSGRFDPDSTPLPSRGELLHELTESCLQEFVQMLAPHERPCEMSLATCDFWEKGSRNVRAGVKWALAGEWSKAEESWQRAIEENPQNHAALFNLSIAATRRQDYFAAETYALDAIKAEHKDCYTAGLEKIRERRKACEQATAQRDSRVSSVSPAILQR</sequence>
<reference evidence="2 3" key="1">
    <citation type="submission" date="2019-02" db="EMBL/GenBank/DDBJ databases">
        <title>Deep-cultivation of Planctomycetes and their phenomic and genomic characterization uncovers novel biology.</title>
        <authorList>
            <person name="Wiegand S."/>
            <person name="Jogler M."/>
            <person name="Boedeker C."/>
            <person name="Pinto D."/>
            <person name="Vollmers J."/>
            <person name="Rivas-Marin E."/>
            <person name="Kohn T."/>
            <person name="Peeters S.H."/>
            <person name="Heuer A."/>
            <person name="Rast P."/>
            <person name="Oberbeckmann S."/>
            <person name="Bunk B."/>
            <person name="Jeske O."/>
            <person name="Meyerdierks A."/>
            <person name="Storesund J.E."/>
            <person name="Kallscheuer N."/>
            <person name="Luecker S."/>
            <person name="Lage O.M."/>
            <person name="Pohl T."/>
            <person name="Merkel B.J."/>
            <person name="Hornburger P."/>
            <person name="Mueller R.-W."/>
            <person name="Bruemmer F."/>
            <person name="Labrenz M."/>
            <person name="Spormann A.M."/>
            <person name="Op Den Camp H."/>
            <person name="Overmann J."/>
            <person name="Amann R."/>
            <person name="Jetten M.S.M."/>
            <person name="Mascher T."/>
            <person name="Medema M.H."/>
            <person name="Devos D.P."/>
            <person name="Kaster A.-K."/>
            <person name="Ovreas L."/>
            <person name="Rohde M."/>
            <person name="Galperin M.Y."/>
            <person name="Jogler C."/>
        </authorList>
    </citation>
    <scope>NUCLEOTIDE SEQUENCE [LARGE SCALE GENOMIC DNA]</scope>
    <source>
        <strain evidence="2 3">KOR42</strain>
    </source>
</reference>
<dbReference type="SUPFAM" id="SSF48452">
    <property type="entry name" value="TPR-like"/>
    <property type="match status" value="1"/>
</dbReference>
<keyword evidence="3" id="KW-1185">Reference proteome</keyword>
<feature type="signal peptide" evidence="1">
    <location>
        <begin position="1"/>
        <end position="19"/>
    </location>
</feature>
<dbReference type="InterPro" id="IPR005534">
    <property type="entry name" value="Curli_assmbl/transp-comp_CsgG"/>
</dbReference>
<dbReference type="RefSeq" id="WP_146506933.1">
    <property type="nucleotide sequence ID" value="NZ_SIHI01000001.1"/>
</dbReference>
<dbReference type="PROSITE" id="PS51257">
    <property type="entry name" value="PROKAR_LIPOPROTEIN"/>
    <property type="match status" value="1"/>
</dbReference>
<protein>
    <submittedName>
        <fullName evidence="2">Curli production assembly/transport component CsgG</fullName>
    </submittedName>
</protein>
<dbReference type="EMBL" id="SIHI01000001">
    <property type="protein sequence ID" value="TWT57045.1"/>
    <property type="molecule type" value="Genomic_DNA"/>
</dbReference>
<proteinExistence type="predicted"/>
<dbReference type="Gene3D" id="1.25.40.10">
    <property type="entry name" value="Tetratricopeptide repeat domain"/>
    <property type="match status" value="1"/>
</dbReference>
<gene>
    <name evidence="2" type="ORF">KOR42_04030</name>
</gene>
<evidence type="ECO:0000313" key="2">
    <source>
        <dbReference type="EMBL" id="TWT57045.1"/>
    </source>
</evidence>
<dbReference type="GO" id="GO:0030288">
    <property type="term" value="C:outer membrane-bounded periplasmic space"/>
    <property type="evidence" value="ECO:0007669"/>
    <property type="project" value="InterPro"/>
</dbReference>